<feature type="region of interest" description="Disordered" evidence="1">
    <location>
        <begin position="41"/>
        <end position="68"/>
    </location>
</feature>
<reference evidence="2" key="2">
    <citation type="journal article" date="2015" name="Data Brief">
        <title>Shoot transcriptome of the giant reed, Arundo donax.</title>
        <authorList>
            <person name="Barrero R.A."/>
            <person name="Guerrero F.D."/>
            <person name="Moolhuijzen P."/>
            <person name="Goolsby J.A."/>
            <person name="Tidwell J."/>
            <person name="Bellgard S.E."/>
            <person name="Bellgard M.I."/>
        </authorList>
    </citation>
    <scope>NUCLEOTIDE SEQUENCE</scope>
    <source>
        <tissue evidence="2">Shoot tissue taken approximately 20 cm above the soil surface</tissue>
    </source>
</reference>
<accession>A0A0A9F9S0</accession>
<evidence type="ECO:0000313" key="2">
    <source>
        <dbReference type="EMBL" id="JAE05003.1"/>
    </source>
</evidence>
<evidence type="ECO:0000256" key="1">
    <source>
        <dbReference type="SAM" id="MobiDB-lite"/>
    </source>
</evidence>
<reference evidence="2" key="1">
    <citation type="submission" date="2014-09" db="EMBL/GenBank/DDBJ databases">
        <authorList>
            <person name="Magalhaes I.L.F."/>
            <person name="Oliveira U."/>
            <person name="Santos F.R."/>
            <person name="Vidigal T.H.D.A."/>
            <person name="Brescovit A.D."/>
            <person name="Santos A.J."/>
        </authorList>
    </citation>
    <scope>NUCLEOTIDE SEQUENCE</scope>
    <source>
        <tissue evidence="2">Shoot tissue taken approximately 20 cm above the soil surface</tissue>
    </source>
</reference>
<name>A0A0A9F9S0_ARUDO</name>
<dbReference type="AlphaFoldDB" id="A0A0A9F9S0"/>
<protein>
    <submittedName>
        <fullName evidence="2">Uncharacterized protein</fullName>
    </submittedName>
</protein>
<proteinExistence type="predicted"/>
<organism evidence="2">
    <name type="scientific">Arundo donax</name>
    <name type="common">Giant reed</name>
    <name type="synonym">Donax arundinaceus</name>
    <dbReference type="NCBI Taxonomy" id="35708"/>
    <lineage>
        <taxon>Eukaryota</taxon>
        <taxon>Viridiplantae</taxon>
        <taxon>Streptophyta</taxon>
        <taxon>Embryophyta</taxon>
        <taxon>Tracheophyta</taxon>
        <taxon>Spermatophyta</taxon>
        <taxon>Magnoliopsida</taxon>
        <taxon>Liliopsida</taxon>
        <taxon>Poales</taxon>
        <taxon>Poaceae</taxon>
        <taxon>PACMAD clade</taxon>
        <taxon>Arundinoideae</taxon>
        <taxon>Arundineae</taxon>
        <taxon>Arundo</taxon>
    </lineage>
</organism>
<dbReference type="EMBL" id="GBRH01192893">
    <property type="protein sequence ID" value="JAE05003.1"/>
    <property type="molecule type" value="Transcribed_RNA"/>
</dbReference>
<sequence>MHCRTPAQLHQTRIPCPCVVHHFSPTTSAGHLQQAAWIPRRDQYHGPGKPSHQFLGQHSQCIYHPQHR</sequence>